<feature type="domain" description="Carbohydrate kinase PfkB" evidence="3">
    <location>
        <begin position="6"/>
        <end position="296"/>
    </location>
</feature>
<name>A0A543C1Z9_9PSEU</name>
<dbReference type="Proteomes" id="UP000315677">
    <property type="component" value="Unassembled WGS sequence"/>
</dbReference>
<dbReference type="AlphaFoldDB" id="A0A543C1Z9"/>
<dbReference type="PANTHER" id="PTHR10584">
    <property type="entry name" value="SUGAR KINASE"/>
    <property type="match status" value="1"/>
</dbReference>
<keyword evidence="5" id="KW-1185">Reference proteome</keyword>
<evidence type="ECO:0000256" key="1">
    <source>
        <dbReference type="ARBA" id="ARBA00022679"/>
    </source>
</evidence>
<dbReference type="EMBL" id="VFPA01000010">
    <property type="protein sequence ID" value="TQL91099.1"/>
    <property type="molecule type" value="Genomic_DNA"/>
</dbReference>
<dbReference type="GO" id="GO:0016301">
    <property type="term" value="F:kinase activity"/>
    <property type="evidence" value="ECO:0007669"/>
    <property type="project" value="UniProtKB-KW"/>
</dbReference>
<dbReference type="CDD" id="cd01166">
    <property type="entry name" value="KdgK"/>
    <property type="match status" value="1"/>
</dbReference>
<organism evidence="4 5">
    <name type="scientific">Pseudonocardia kunmingensis</name>
    <dbReference type="NCBI Taxonomy" id="630975"/>
    <lineage>
        <taxon>Bacteria</taxon>
        <taxon>Bacillati</taxon>
        <taxon>Actinomycetota</taxon>
        <taxon>Actinomycetes</taxon>
        <taxon>Pseudonocardiales</taxon>
        <taxon>Pseudonocardiaceae</taxon>
        <taxon>Pseudonocardia</taxon>
    </lineage>
</organism>
<dbReference type="PANTHER" id="PTHR10584:SF166">
    <property type="entry name" value="RIBOKINASE"/>
    <property type="match status" value="1"/>
</dbReference>
<gene>
    <name evidence="4" type="ORF">FB558_8648</name>
</gene>
<comment type="caution">
    <text evidence="4">The sequence shown here is derived from an EMBL/GenBank/DDBJ whole genome shotgun (WGS) entry which is preliminary data.</text>
</comment>
<keyword evidence="1" id="KW-0808">Transferase</keyword>
<evidence type="ECO:0000256" key="2">
    <source>
        <dbReference type="ARBA" id="ARBA00022777"/>
    </source>
</evidence>
<dbReference type="GO" id="GO:0005829">
    <property type="term" value="C:cytosol"/>
    <property type="evidence" value="ECO:0007669"/>
    <property type="project" value="TreeGrafter"/>
</dbReference>
<evidence type="ECO:0000259" key="3">
    <source>
        <dbReference type="Pfam" id="PF00294"/>
    </source>
</evidence>
<dbReference type="InterPro" id="IPR029056">
    <property type="entry name" value="Ribokinase-like"/>
</dbReference>
<evidence type="ECO:0000313" key="5">
    <source>
        <dbReference type="Proteomes" id="UP000315677"/>
    </source>
</evidence>
<dbReference type="RefSeq" id="WP_211367263.1">
    <property type="nucleotide sequence ID" value="NZ_VFPA01000010.1"/>
</dbReference>
<keyword evidence="2 4" id="KW-0418">Kinase</keyword>
<dbReference type="Pfam" id="PF00294">
    <property type="entry name" value="PfkB"/>
    <property type="match status" value="1"/>
</dbReference>
<dbReference type="InterPro" id="IPR011611">
    <property type="entry name" value="PfkB_dom"/>
</dbReference>
<dbReference type="SUPFAM" id="SSF53613">
    <property type="entry name" value="Ribokinase-like"/>
    <property type="match status" value="1"/>
</dbReference>
<dbReference type="Gene3D" id="3.40.1190.20">
    <property type="match status" value="1"/>
</dbReference>
<sequence length="318" mass="32844">MTPAVVTLGLHILDVLGRPVTRIPPGQEVELLEEITMTVAGTAAATAVDLARLGVRTATVGALGRDPMGEFLRSRMTAEGIDCSGLTDVDGLQTSATILPIRPDGGRPPLHVIGASAALTPALIPWPTVERARILHMGGTGLLPGLDGEPTVHVLRRAKDAGLTVVMDFIPTKDPAFPAQLAACLPHVDFLLPNLEDACFVAGTDDRREAIDWYHGHGVGCTVLTMGADGVSVTPRGEHERLLPAYAVDVVDTTGCGDAFSAGFITGLLEGRGPVAAAELGLAAGSVVATGLGSDAGITDRPALDRFAARTPRLTVPA</sequence>
<evidence type="ECO:0000313" key="4">
    <source>
        <dbReference type="EMBL" id="TQL91099.1"/>
    </source>
</evidence>
<reference evidence="4 5" key="1">
    <citation type="submission" date="2019-06" db="EMBL/GenBank/DDBJ databases">
        <title>Sequencing the genomes of 1000 actinobacteria strains.</title>
        <authorList>
            <person name="Klenk H.-P."/>
        </authorList>
    </citation>
    <scope>NUCLEOTIDE SEQUENCE [LARGE SCALE GENOMIC DNA]</scope>
    <source>
        <strain evidence="4 5">DSM 45301</strain>
    </source>
</reference>
<proteinExistence type="predicted"/>
<protein>
    <submittedName>
        <fullName evidence="4">Sugar/nucleoside kinase (Ribokinase family)</fullName>
    </submittedName>
</protein>
<accession>A0A543C1Z9</accession>